<keyword evidence="2" id="KW-0479">Metal-binding</keyword>
<name>A0A9N9J998_9GLOM</name>
<feature type="domain" description="Alcohol dehydrogenase-like C-terminal" evidence="5">
    <location>
        <begin position="204"/>
        <end position="278"/>
    </location>
</feature>
<comment type="cofactor">
    <cofactor evidence="1">
        <name>Zn(2+)</name>
        <dbReference type="ChEBI" id="CHEBI:29105"/>
    </cofactor>
</comment>
<feature type="compositionally biased region" description="Basic and acidic residues" evidence="4">
    <location>
        <begin position="485"/>
        <end position="497"/>
    </location>
</feature>
<evidence type="ECO:0000313" key="8">
    <source>
        <dbReference type="Proteomes" id="UP000789759"/>
    </source>
</evidence>
<dbReference type="Gene3D" id="3.90.180.10">
    <property type="entry name" value="Medium-chain alcohol dehydrogenases, catalytic domain"/>
    <property type="match status" value="1"/>
</dbReference>
<comment type="caution">
    <text evidence="7">The sequence shown here is derived from an EMBL/GenBank/DDBJ whole genome shotgun (WGS) entry which is preliminary data.</text>
</comment>
<organism evidence="7 8">
    <name type="scientific">Cetraspora pellucida</name>
    <dbReference type="NCBI Taxonomy" id="1433469"/>
    <lineage>
        <taxon>Eukaryota</taxon>
        <taxon>Fungi</taxon>
        <taxon>Fungi incertae sedis</taxon>
        <taxon>Mucoromycota</taxon>
        <taxon>Glomeromycotina</taxon>
        <taxon>Glomeromycetes</taxon>
        <taxon>Diversisporales</taxon>
        <taxon>Gigasporaceae</taxon>
        <taxon>Cetraspora</taxon>
    </lineage>
</organism>
<proteinExistence type="predicted"/>
<dbReference type="EMBL" id="CAJVQA010021578">
    <property type="protein sequence ID" value="CAG8769723.1"/>
    <property type="molecule type" value="Genomic_DNA"/>
</dbReference>
<dbReference type="Pfam" id="PF00107">
    <property type="entry name" value="ADH_zinc_N"/>
    <property type="match status" value="1"/>
</dbReference>
<dbReference type="InterPro" id="IPR013154">
    <property type="entry name" value="ADH-like_N"/>
</dbReference>
<keyword evidence="3" id="KW-0862">Zinc</keyword>
<dbReference type="SUPFAM" id="SSF50129">
    <property type="entry name" value="GroES-like"/>
    <property type="match status" value="1"/>
</dbReference>
<dbReference type="InterPro" id="IPR036291">
    <property type="entry name" value="NAD(P)-bd_dom_sf"/>
</dbReference>
<evidence type="ECO:0000259" key="6">
    <source>
        <dbReference type="Pfam" id="PF08240"/>
    </source>
</evidence>
<dbReference type="InterPro" id="IPR013149">
    <property type="entry name" value="ADH-like_C"/>
</dbReference>
<dbReference type="PANTHER" id="PTHR42813:SF1">
    <property type="entry name" value="DEHYDROGENASE, PUTATIVE (AFU_ORTHOLOGUE AFUA_5G03930)-RELATED"/>
    <property type="match status" value="1"/>
</dbReference>
<feature type="region of interest" description="Disordered" evidence="4">
    <location>
        <begin position="438"/>
        <end position="505"/>
    </location>
</feature>
<evidence type="ECO:0000313" key="7">
    <source>
        <dbReference type="EMBL" id="CAG8769723.1"/>
    </source>
</evidence>
<dbReference type="GO" id="GO:0046872">
    <property type="term" value="F:metal ion binding"/>
    <property type="evidence" value="ECO:0007669"/>
    <property type="project" value="UniProtKB-KW"/>
</dbReference>
<feature type="compositionally biased region" description="Basic and acidic residues" evidence="4">
    <location>
        <begin position="438"/>
        <end position="449"/>
    </location>
</feature>
<evidence type="ECO:0000256" key="2">
    <source>
        <dbReference type="ARBA" id="ARBA00022723"/>
    </source>
</evidence>
<evidence type="ECO:0000256" key="3">
    <source>
        <dbReference type="ARBA" id="ARBA00022833"/>
    </source>
</evidence>
<dbReference type="PANTHER" id="PTHR42813">
    <property type="entry name" value="ZINC-TYPE ALCOHOL DEHYDROGENASE-LIKE"/>
    <property type="match status" value="1"/>
</dbReference>
<sequence>MTEQTPTKSSTKTAKSSKETMMAVEWHGTTDVRVNMKRSRPVITRPTDAIVRITATTICGSDLHLYHKEIPRVAKGDIMGYEGMGIIHEVGRQVSKHKIGDRVVISSVIACGSCDYCKRGLFSCCDVSSLNDYGESIEKSHGTQAEYVRVPFADINLIHISDEENQLLMEKVLLLSSVACKGLHACEMSKVLKGDIVGIWGAGPVGIMCAAWAKYLGASRVIVIDSIQSRLQVALKIEGIEIINCKEDKDVVGKIKTSVPGGLDVAIDAVGIKYATKSLMGKLEKAFFADTESCDALDEAILCTKRGGNISLIGDYNTFTNHLRIGVIMDKSLTIRGGKSHSRNYRLSEAPKAYKKLDKKEDGFIKIFLTVDEKEFSHPNASFAGGSKISTVAETASKSKTDEIVKVDNESSPCVVSGSMSNAKIVMTVPGLSAEPIERVSSEPVRRSSLESNGLIQDTGSVKSLGETGSKKEEIPRTSQSIKNDITRNEFHEDRSHKKDKVKNK</sequence>
<reference evidence="7" key="1">
    <citation type="submission" date="2021-06" db="EMBL/GenBank/DDBJ databases">
        <authorList>
            <person name="Kallberg Y."/>
            <person name="Tangrot J."/>
            <person name="Rosling A."/>
        </authorList>
    </citation>
    <scope>NUCLEOTIDE SEQUENCE</scope>
    <source>
        <strain evidence="7">FL966</strain>
    </source>
</reference>
<accession>A0A9N9J998</accession>
<dbReference type="SUPFAM" id="SSF51735">
    <property type="entry name" value="NAD(P)-binding Rossmann-fold domains"/>
    <property type="match status" value="1"/>
</dbReference>
<evidence type="ECO:0000259" key="5">
    <source>
        <dbReference type="Pfam" id="PF00107"/>
    </source>
</evidence>
<evidence type="ECO:0000256" key="4">
    <source>
        <dbReference type="SAM" id="MobiDB-lite"/>
    </source>
</evidence>
<feature type="domain" description="Alcohol dehydrogenase-like N-terminal" evidence="6">
    <location>
        <begin position="46"/>
        <end position="154"/>
    </location>
</feature>
<evidence type="ECO:0000256" key="1">
    <source>
        <dbReference type="ARBA" id="ARBA00001947"/>
    </source>
</evidence>
<gene>
    <name evidence="7" type="ORF">CPELLU_LOCUS15798</name>
</gene>
<dbReference type="OrthoDB" id="3941538at2759"/>
<dbReference type="Gene3D" id="3.40.50.720">
    <property type="entry name" value="NAD(P)-binding Rossmann-like Domain"/>
    <property type="match status" value="1"/>
</dbReference>
<keyword evidence="8" id="KW-1185">Reference proteome</keyword>
<dbReference type="InterPro" id="IPR011032">
    <property type="entry name" value="GroES-like_sf"/>
</dbReference>
<dbReference type="AlphaFoldDB" id="A0A9N9J998"/>
<dbReference type="Pfam" id="PF08240">
    <property type="entry name" value="ADH_N"/>
    <property type="match status" value="1"/>
</dbReference>
<dbReference type="Proteomes" id="UP000789759">
    <property type="component" value="Unassembled WGS sequence"/>
</dbReference>
<protein>
    <submittedName>
        <fullName evidence="7">5871_t:CDS:1</fullName>
    </submittedName>
</protein>